<dbReference type="Gene3D" id="2.40.50.40">
    <property type="match status" value="2"/>
</dbReference>
<feature type="domain" description="Chemokine interleukin-8-like" evidence="4">
    <location>
        <begin position="28"/>
        <end position="88"/>
    </location>
</feature>
<dbReference type="PRINTS" id="PR00436">
    <property type="entry name" value="INTERLEUKIN8"/>
</dbReference>
<dbReference type="EMBL" id="JAYMGO010000013">
    <property type="protein sequence ID" value="KAL1262854.1"/>
    <property type="molecule type" value="Genomic_DNA"/>
</dbReference>
<feature type="region of interest" description="Disordered" evidence="2">
    <location>
        <begin position="99"/>
        <end position="119"/>
    </location>
</feature>
<dbReference type="InterPro" id="IPR036048">
    <property type="entry name" value="Interleukin_8-like_sf"/>
</dbReference>
<organism evidence="5 6">
    <name type="scientific">Cirrhinus molitorella</name>
    <name type="common">mud carp</name>
    <dbReference type="NCBI Taxonomy" id="172907"/>
    <lineage>
        <taxon>Eukaryota</taxon>
        <taxon>Metazoa</taxon>
        <taxon>Chordata</taxon>
        <taxon>Craniata</taxon>
        <taxon>Vertebrata</taxon>
        <taxon>Euteleostomi</taxon>
        <taxon>Actinopterygii</taxon>
        <taxon>Neopterygii</taxon>
        <taxon>Teleostei</taxon>
        <taxon>Ostariophysi</taxon>
        <taxon>Cypriniformes</taxon>
        <taxon>Cyprinidae</taxon>
        <taxon>Labeoninae</taxon>
        <taxon>Labeonini</taxon>
        <taxon>Cirrhinus</taxon>
    </lineage>
</organism>
<protein>
    <recommendedName>
        <fullName evidence="4">Chemokine interleukin-8-like domain-containing protein</fullName>
    </recommendedName>
</protein>
<feature type="domain" description="Chemokine interleukin-8-like" evidence="4">
    <location>
        <begin position="134"/>
        <end position="196"/>
    </location>
</feature>
<comment type="caution">
    <text evidence="5">The sequence shown here is derived from an EMBL/GenBank/DDBJ whole genome shotgun (WGS) entry which is preliminary data.</text>
</comment>
<dbReference type="PANTHER" id="PTHR12015">
    <property type="entry name" value="SMALL INDUCIBLE CYTOKINE A"/>
    <property type="match status" value="1"/>
</dbReference>
<keyword evidence="3" id="KW-0732">Signal</keyword>
<dbReference type="InterPro" id="IPR001811">
    <property type="entry name" value="Chemokine_IL8-like_dom"/>
</dbReference>
<dbReference type="InterPro" id="IPR039809">
    <property type="entry name" value="Chemokine_b/g/d"/>
</dbReference>
<name>A0ABR3MFW1_9TELE</name>
<feature type="signal peptide" evidence="3">
    <location>
        <begin position="1"/>
        <end position="21"/>
    </location>
</feature>
<evidence type="ECO:0000256" key="2">
    <source>
        <dbReference type="SAM" id="MobiDB-lite"/>
    </source>
</evidence>
<evidence type="ECO:0000256" key="1">
    <source>
        <dbReference type="ARBA" id="ARBA00022514"/>
    </source>
</evidence>
<keyword evidence="6" id="KW-1185">Reference proteome</keyword>
<evidence type="ECO:0000313" key="5">
    <source>
        <dbReference type="EMBL" id="KAL1262854.1"/>
    </source>
</evidence>
<reference evidence="5 6" key="1">
    <citation type="submission" date="2023-09" db="EMBL/GenBank/DDBJ databases">
        <authorList>
            <person name="Wang M."/>
        </authorList>
    </citation>
    <scope>NUCLEOTIDE SEQUENCE [LARGE SCALE GENOMIC DNA]</scope>
    <source>
        <strain evidence="5">GT-2023</strain>
        <tissue evidence="5">Liver</tissue>
    </source>
</reference>
<dbReference type="InterPro" id="IPR001089">
    <property type="entry name" value="Chemokine_CXC"/>
</dbReference>
<gene>
    <name evidence="5" type="ORF">QQF64_005593</name>
</gene>
<dbReference type="Proteomes" id="UP001558613">
    <property type="component" value="Unassembled WGS sequence"/>
</dbReference>
<dbReference type="Pfam" id="PF00048">
    <property type="entry name" value="IL8"/>
    <property type="match status" value="2"/>
</dbReference>
<dbReference type="PRINTS" id="PR00437">
    <property type="entry name" value="SMALLCYTKCXC"/>
</dbReference>
<dbReference type="SMART" id="SM00199">
    <property type="entry name" value="SCY"/>
    <property type="match status" value="2"/>
</dbReference>
<proteinExistence type="predicted"/>
<feature type="compositionally biased region" description="Basic residues" evidence="2">
    <location>
        <begin position="103"/>
        <end position="119"/>
    </location>
</feature>
<feature type="chain" id="PRO_5046617453" description="Chemokine interleukin-8-like domain-containing protein" evidence="3">
    <location>
        <begin position="22"/>
        <end position="276"/>
    </location>
</feature>
<keyword evidence="1" id="KW-0202">Cytokine</keyword>
<dbReference type="SUPFAM" id="SSF54117">
    <property type="entry name" value="Interleukin 8-like chemokines"/>
    <property type="match status" value="2"/>
</dbReference>
<evidence type="ECO:0000313" key="6">
    <source>
        <dbReference type="Proteomes" id="UP001558613"/>
    </source>
</evidence>
<evidence type="ECO:0000256" key="3">
    <source>
        <dbReference type="SAM" id="SignalP"/>
    </source>
</evidence>
<dbReference type="PANTHER" id="PTHR12015:SF210">
    <property type="entry name" value="C-X-C MOTIF CHEMOKINE 9"/>
    <property type="match status" value="1"/>
</dbReference>
<accession>A0ABR3MFW1</accession>
<sequence>MTLTVHALLAFTFSILLTVKAVETQYVPKTCECPQVKKTVRGPFSDVKVTPKGPNCLQDEIIVTLQKNNKLVCLSPESHLGKRLLNCWQRLQKDGKISNRCIPRQKQKPRQRNKKQAKSKKFITGSRAVAVSNREKCECVEETDSVQWRKITDYTIIEKHPLCNKVQIILQLTGKEVCLKADSKQGGKLQRCWKRIKFNTQKKKFITGNQAAAAPNQEKCECVEESDSVLQLTGKEVCLKADSKQGGKLQRCWRRFKFNTQKKKVCLKIQRKKNPA</sequence>
<evidence type="ECO:0000259" key="4">
    <source>
        <dbReference type="SMART" id="SM00199"/>
    </source>
</evidence>